<accession>A0A5A7V6F4</accession>
<reference evidence="3 4" key="1">
    <citation type="submission" date="2019-08" db="EMBL/GenBank/DDBJ databases">
        <title>Draft genome sequences of two oriental melons (Cucumis melo L. var makuwa).</title>
        <authorList>
            <person name="Kwon S.-Y."/>
        </authorList>
    </citation>
    <scope>NUCLEOTIDE SEQUENCE [LARGE SCALE GENOMIC DNA]</scope>
    <source>
        <strain evidence="4">cv. Chang Bougi</strain>
        <strain evidence="3">cv. SW 3</strain>
        <tissue evidence="1">Leaf</tissue>
    </source>
</reference>
<dbReference type="InterPro" id="IPR044655">
    <property type="entry name" value="BAGP1-like"/>
</dbReference>
<dbReference type="OrthoDB" id="1716422at2759"/>
<proteinExistence type="predicted"/>
<evidence type="ECO:0000313" key="4">
    <source>
        <dbReference type="Proteomes" id="UP000321947"/>
    </source>
</evidence>
<dbReference type="AlphaFoldDB" id="A0A5A7V6F4"/>
<dbReference type="STRING" id="1194695.A0A5A7V6F4"/>
<evidence type="ECO:0000313" key="1">
    <source>
        <dbReference type="EMBL" id="KAA0061311.1"/>
    </source>
</evidence>
<name>A0A5A7V6F4_CUCMM</name>
<dbReference type="Proteomes" id="UP000321947">
    <property type="component" value="Unassembled WGS sequence"/>
</dbReference>
<organism evidence="1 3">
    <name type="scientific">Cucumis melo var. makuwa</name>
    <name type="common">Oriental melon</name>
    <dbReference type="NCBI Taxonomy" id="1194695"/>
    <lineage>
        <taxon>Eukaryota</taxon>
        <taxon>Viridiplantae</taxon>
        <taxon>Streptophyta</taxon>
        <taxon>Embryophyta</taxon>
        <taxon>Tracheophyta</taxon>
        <taxon>Spermatophyta</taxon>
        <taxon>Magnoliopsida</taxon>
        <taxon>eudicotyledons</taxon>
        <taxon>Gunneridae</taxon>
        <taxon>Pentapetalae</taxon>
        <taxon>rosids</taxon>
        <taxon>fabids</taxon>
        <taxon>Cucurbitales</taxon>
        <taxon>Cucurbitaceae</taxon>
        <taxon>Benincaseae</taxon>
        <taxon>Cucumis</taxon>
    </lineage>
</organism>
<gene>
    <name evidence="2" type="ORF">E5676_scaffold1799G00160</name>
    <name evidence="1" type="ORF">E6C27_scaffold6213G00020</name>
</gene>
<dbReference type="EMBL" id="SSTE01004960">
    <property type="protein sequence ID" value="KAA0061311.1"/>
    <property type="molecule type" value="Genomic_DNA"/>
</dbReference>
<dbReference type="PANTHER" id="PTHR47038:SF1">
    <property type="entry name" value="BAG-ASSOCIATED GRAM PROTEIN 1"/>
    <property type="match status" value="1"/>
</dbReference>
<evidence type="ECO:0000313" key="2">
    <source>
        <dbReference type="EMBL" id="TYK14270.1"/>
    </source>
</evidence>
<protein>
    <submittedName>
        <fullName evidence="1">BAG-associated GRAM protein 1-like isoform X2</fullName>
    </submittedName>
</protein>
<dbReference type="EMBL" id="SSTD01009380">
    <property type="protein sequence ID" value="TYK14270.1"/>
    <property type="molecule type" value="Genomic_DNA"/>
</dbReference>
<comment type="caution">
    <text evidence="1">The sequence shown here is derived from an EMBL/GenBank/DDBJ whole genome shotgun (WGS) entry which is preliminary data.</text>
</comment>
<evidence type="ECO:0000313" key="3">
    <source>
        <dbReference type="Proteomes" id="UP000321393"/>
    </source>
</evidence>
<dbReference type="PANTHER" id="PTHR47038">
    <property type="entry name" value="BAG-ASSOCIATED GRAM PROTEIN 1"/>
    <property type="match status" value="1"/>
</dbReference>
<dbReference type="Proteomes" id="UP000321393">
    <property type="component" value="Unassembled WGS sequence"/>
</dbReference>
<sequence>MLPLLCRSCRTPPLMTPLLRAVRHTTRRRTVGRCTAGRRTTEQTEVSEDIQQKRKREAVNTEKIRRTQHAFINPVVTIILRMGAGGHGVPPLGNPDGRVRYKFASFWNRNHVVRALPHSVNNFREMLEAEKKACSLDLRKERGKKLNSKHGRSFHREGADSLNCSYGGG</sequence>